<comment type="caution">
    <text evidence="3">The sequence shown here is derived from an EMBL/GenBank/DDBJ whole genome shotgun (WGS) entry which is preliminary data.</text>
</comment>
<evidence type="ECO:0000256" key="1">
    <source>
        <dbReference type="SAM" id="MobiDB-lite"/>
    </source>
</evidence>
<reference evidence="3 4" key="1">
    <citation type="submission" date="2024-02" db="EMBL/GenBank/DDBJ databases">
        <title>Chromosome-scale genome assembly of the rough periwinkle Littorina saxatilis.</title>
        <authorList>
            <person name="De Jode A."/>
            <person name="Faria R."/>
            <person name="Formenti G."/>
            <person name="Sims Y."/>
            <person name="Smith T.P."/>
            <person name="Tracey A."/>
            <person name="Wood J.M.D."/>
            <person name="Zagrodzka Z.B."/>
            <person name="Johannesson K."/>
            <person name="Butlin R.K."/>
            <person name="Leder E.H."/>
        </authorList>
    </citation>
    <scope>NUCLEOTIDE SEQUENCE [LARGE SCALE GENOMIC DNA]</scope>
    <source>
        <strain evidence="3">Snail1</strain>
        <tissue evidence="3">Muscle</tissue>
    </source>
</reference>
<dbReference type="InterPro" id="IPR051494">
    <property type="entry name" value="BSD_domain-containing"/>
</dbReference>
<dbReference type="PANTHER" id="PTHR16019:SF6">
    <property type="entry name" value="SYNAPSE-ASSOCIATED PROTEIN 1"/>
    <property type="match status" value="1"/>
</dbReference>
<name>A0AAN9BQ36_9CAEN</name>
<dbReference type="GO" id="GO:0005634">
    <property type="term" value="C:nucleus"/>
    <property type="evidence" value="ECO:0007669"/>
    <property type="project" value="TreeGrafter"/>
</dbReference>
<dbReference type="EMBL" id="JBAMIC010000004">
    <property type="protein sequence ID" value="KAK7107560.1"/>
    <property type="molecule type" value="Genomic_DNA"/>
</dbReference>
<sequence>MFSSVTNWLGVNIKGKDAEPSDENKENQGEATQPHSESRESISSTSVETSTSSKSLPESDSEECKSTSEEESSQDSSALHTLEDVSSKAINTAKEFGSILFNFGKAAGKTVAEQANKLKTTVEEKTILGDFNKEHEKFLTEKKEHKKQEDAAVPPWVGYNEEEAMKNQILALSSDRRNFLRNPPSGVKYQFDFNQAYPIALATLQEDPNLQKMRFELVPKKTTEENFWRNYFYRVSLIKQSTQLTSLTQQAGDNRSSSSSRRSSDSSSTEQKDSSVQEAGSKEESEVPDSPTQDEFVSDTFSQQQLTEEEVRREMEQLGVKDDQKQEEVADWEKELQQELQDYEMVGGAGDVDDEDLEREILQQIEQETKDLS</sequence>
<dbReference type="InterPro" id="IPR035925">
    <property type="entry name" value="BSD_dom_sf"/>
</dbReference>
<organism evidence="3 4">
    <name type="scientific">Littorina saxatilis</name>
    <dbReference type="NCBI Taxonomy" id="31220"/>
    <lineage>
        <taxon>Eukaryota</taxon>
        <taxon>Metazoa</taxon>
        <taxon>Spiralia</taxon>
        <taxon>Lophotrochozoa</taxon>
        <taxon>Mollusca</taxon>
        <taxon>Gastropoda</taxon>
        <taxon>Caenogastropoda</taxon>
        <taxon>Littorinimorpha</taxon>
        <taxon>Littorinoidea</taxon>
        <taxon>Littorinidae</taxon>
        <taxon>Littorina</taxon>
    </lineage>
</organism>
<feature type="region of interest" description="Disordered" evidence="1">
    <location>
        <begin position="1"/>
        <end position="80"/>
    </location>
</feature>
<evidence type="ECO:0000259" key="2">
    <source>
        <dbReference type="PROSITE" id="PS50858"/>
    </source>
</evidence>
<feature type="compositionally biased region" description="Polar residues" evidence="1">
    <location>
        <begin position="290"/>
        <end position="306"/>
    </location>
</feature>
<feature type="compositionally biased region" description="Basic and acidic residues" evidence="1">
    <location>
        <begin position="270"/>
        <end position="285"/>
    </location>
</feature>
<proteinExistence type="predicted"/>
<feature type="compositionally biased region" description="Basic and acidic residues" evidence="1">
    <location>
        <begin position="14"/>
        <end position="28"/>
    </location>
</feature>
<dbReference type="SUPFAM" id="SSF140383">
    <property type="entry name" value="BSD domain-like"/>
    <property type="match status" value="1"/>
</dbReference>
<dbReference type="PANTHER" id="PTHR16019">
    <property type="entry name" value="SYNAPSE-ASSOCIATED PROTEIN"/>
    <property type="match status" value="1"/>
</dbReference>
<dbReference type="Pfam" id="PF03909">
    <property type="entry name" value="BSD"/>
    <property type="match status" value="1"/>
</dbReference>
<dbReference type="PROSITE" id="PS50858">
    <property type="entry name" value="BSD"/>
    <property type="match status" value="1"/>
</dbReference>
<dbReference type="AlphaFoldDB" id="A0AAN9BQ36"/>
<dbReference type="Proteomes" id="UP001374579">
    <property type="component" value="Unassembled WGS sequence"/>
</dbReference>
<feature type="compositionally biased region" description="Low complexity" evidence="1">
    <location>
        <begin position="246"/>
        <end position="268"/>
    </location>
</feature>
<gene>
    <name evidence="3" type="ORF">V1264_015460</name>
</gene>
<evidence type="ECO:0000313" key="4">
    <source>
        <dbReference type="Proteomes" id="UP001374579"/>
    </source>
</evidence>
<dbReference type="GO" id="GO:0038203">
    <property type="term" value="P:TORC2 signaling"/>
    <property type="evidence" value="ECO:0007669"/>
    <property type="project" value="TreeGrafter"/>
</dbReference>
<dbReference type="SMART" id="SM00751">
    <property type="entry name" value="BSD"/>
    <property type="match status" value="1"/>
</dbReference>
<accession>A0AAN9BQ36</accession>
<keyword evidence="4" id="KW-1185">Reference proteome</keyword>
<feature type="domain" description="BSD" evidence="2">
    <location>
        <begin position="187"/>
        <end position="239"/>
    </location>
</feature>
<feature type="compositionally biased region" description="Low complexity" evidence="1">
    <location>
        <begin position="41"/>
        <end position="55"/>
    </location>
</feature>
<dbReference type="GO" id="GO:0048172">
    <property type="term" value="P:regulation of short-term neuronal synaptic plasticity"/>
    <property type="evidence" value="ECO:0007669"/>
    <property type="project" value="TreeGrafter"/>
</dbReference>
<dbReference type="InterPro" id="IPR005607">
    <property type="entry name" value="BSD_dom"/>
</dbReference>
<dbReference type="GO" id="GO:0045202">
    <property type="term" value="C:synapse"/>
    <property type="evidence" value="ECO:0007669"/>
    <property type="project" value="TreeGrafter"/>
</dbReference>
<dbReference type="Gene3D" id="1.10.3970.10">
    <property type="entry name" value="BSD domain"/>
    <property type="match status" value="1"/>
</dbReference>
<dbReference type="GO" id="GO:0005794">
    <property type="term" value="C:Golgi apparatus"/>
    <property type="evidence" value="ECO:0007669"/>
    <property type="project" value="TreeGrafter"/>
</dbReference>
<feature type="region of interest" description="Disordered" evidence="1">
    <location>
        <begin position="246"/>
        <end position="331"/>
    </location>
</feature>
<evidence type="ECO:0000313" key="3">
    <source>
        <dbReference type="EMBL" id="KAK7107560.1"/>
    </source>
</evidence>
<protein>
    <recommendedName>
        <fullName evidence="2">BSD domain-containing protein</fullName>
    </recommendedName>
</protein>
<feature type="compositionally biased region" description="Basic and acidic residues" evidence="1">
    <location>
        <begin position="309"/>
        <end position="331"/>
    </location>
</feature>